<evidence type="ECO:0000313" key="5">
    <source>
        <dbReference type="Proteomes" id="UP000605992"/>
    </source>
</evidence>
<dbReference type="Pfam" id="PF00535">
    <property type="entry name" value="Glycos_transf_2"/>
    <property type="match status" value="1"/>
</dbReference>
<dbReference type="EMBL" id="BOOR01000036">
    <property type="protein sequence ID" value="GII56411.1"/>
    <property type="molecule type" value="Genomic_DNA"/>
</dbReference>
<feature type="region of interest" description="Disordered" evidence="2">
    <location>
        <begin position="1"/>
        <end position="24"/>
    </location>
</feature>
<sequence>MTSDPSAAVSLPEPLPELLPGQPADTRVAAPIPRVRGNDYSTLVPPELGTWTPTMRVSVVIPAYGRQEELDLALAGLTQQTYPSGLTEVVVVDNGSEPPLRLPGLRPEGTRLLVCATPGRAAARNTGLRAATGEVVFWLDSDVVAERTALEAHMRWHHQAPYLAVTSRLRFSSAPPPTPADVVETDERSTLFEPSEPHQWLTDLVEHSDGLRAPTQRAFSLHVGGSTSVNAALIAASGPMDEDLTLGQDIELGYRLSQAGAVFVPDREAVGYHLGPTMRMREATAVSRADHAFIPDRIPHYRWLRSHPFRRWLVPYVEVEVDAEGASYEDVRTSVDAVLAATVADVSVILKGSWDGIEPDRREPLKDPELDKVLIRGHYAHEPLVRLGGTPGLAPFVLRLPAGWAPGEDALAGLLDMMVKRDLGLVSIVLAEGPEGVTAARLERTAAFARARIVAEPGEDLDGAVSDVFGSTRVDGAEYDFLPTGSAPPAQGRRIAYQAKGDPSSRAEVKRLTGEVERLTAKVAELREESKSWRSNAMQYRRDIATLRKQVNELKGGGIRRIGRRLGLRRIKLMLDSRRKS</sequence>
<dbReference type="PANTHER" id="PTHR43685:SF3">
    <property type="entry name" value="SLR2126 PROTEIN"/>
    <property type="match status" value="1"/>
</dbReference>
<dbReference type="RefSeq" id="WP_239119311.1">
    <property type="nucleotide sequence ID" value="NZ_BOOR01000036.1"/>
</dbReference>
<evidence type="ECO:0000256" key="1">
    <source>
        <dbReference type="SAM" id="Coils"/>
    </source>
</evidence>
<accession>A0A8J3V402</accession>
<dbReference type="Proteomes" id="UP000605992">
    <property type="component" value="Unassembled WGS sequence"/>
</dbReference>
<evidence type="ECO:0000259" key="3">
    <source>
        <dbReference type="Pfam" id="PF00535"/>
    </source>
</evidence>
<comment type="caution">
    <text evidence="4">The sequence shown here is derived from an EMBL/GenBank/DDBJ whole genome shotgun (WGS) entry which is preliminary data.</text>
</comment>
<evidence type="ECO:0000256" key="2">
    <source>
        <dbReference type="SAM" id="MobiDB-lite"/>
    </source>
</evidence>
<feature type="coiled-coil region" evidence="1">
    <location>
        <begin position="509"/>
        <end position="543"/>
    </location>
</feature>
<dbReference type="InterPro" id="IPR001173">
    <property type="entry name" value="Glyco_trans_2-like"/>
</dbReference>
<gene>
    <name evidence="4" type="ORF">Pth03_48000</name>
</gene>
<dbReference type="InterPro" id="IPR050834">
    <property type="entry name" value="Glycosyltransf_2"/>
</dbReference>
<keyword evidence="5" id="KW-1185">Reference proteome</keyword>
<reference evidence="4" key="1">
    <citation type="submission" date="2021-01" db="EMBL/GenBank/DDBJ databases">
        <title>Whole genome shotgun sequence of Planotetraspora thailandica NBRC 104271.</title>
        <authorList>
            <person name="Komaki H."/>
            <person name="Tamura T."/>
        </authorList>
    </citation>
    <scope>NUCLEOTIDE SEQUENCE</scope>
    <source>
        <strain evidence="4">NBRC 104271</strain>
    </source>
</reference>
<feature type="domain" description="Glycosyltransferase 2-like" evidence="3">
    <location>
        <begin position="58"/>
        <end position="175"/>
    </location>
</feature>
<organism evidence="4 5">
    <name type="scientific">Planotetraspora thailandica</name>
    <dbReference type="NCBI Taxonomy" id="487172"/>
    <lineage>
        <taxon>Bacteria</taxon>
        <taxon>Bacillati</taxon>
        <taxon>Actinomycetota</taxon>
        <taxon>Actinomycetes</taxon>
        <taxon>Streptosporangiales</taxon>
        <taxon>Streptosporangiaceae</taxon>
        <taxon>Planotetraspora</taxon>
    </lineage>
</organism>
<dbReference type="SUPFAM" id="SSF53448">
    <property type="entry name" value="Nucleotide-diphospho-sugar transferases"/>
    <property type="match status" value="1"/>
</dbReference>
<proteinExistence type="predicted"/>
<dbReference type="CDD" id="cd00761">
    <property type="entry name" value="Glyco_tranf_GTA_type"/>
    <property type="match status" value="1"/>
</dbReference>
<keyword evidence="1" id="KW-0175">Coiled coil</keyword>
<name>A0A8J3V402_9ACTN</name>
<dbReference type="InterPro" id="IPR029044">
    <property type="entry name" value="Nucleotide-diphossugar_trans"/>
</dbReference>
<dbReference type="PANTHER" id="PTHR43685">
    <property type="entry name" value="GLYCOSYLTRANSFERASE"/>
    <property type="match status" value="1"/>
</dbReference>
<evidence type="ECO:0000313" key="4">
    <source>
        <dbReference type="EMBL" id="GII56411.1"/>
    </source>
</evidence>
<protein>
    <recommendedName>
        <fullName evidence="3">Glycosyltransferase 2-like domain-containing protein</fullName>
    </recommendedName>
</protein>
<dbReference type="AlphaFoldDB" id="A0A8J3V402"/>
<dbReference type="Gene3D" id="3.90.550.10">
    <property type="entry name" value="Spore Coat Polysaccharide Biosynthesis Protein SpsA, Chain A"/>
    <property type="match status" value="1"/>
</dbReference>